<accession>A0A7W7WWW9</accession>
<protein>
    <submittedName>
        <fullName evidence="2">Uncharacterized protein</fullName>
    </submittedName>
</protein>
<gene>
    <name evidence="2" type="ORF">F4559_003885</name>
</gene>
<dbReference type="EMBL" id="JACHJS010000001">
    <property type="protein sequence ID" value="MBB4966526.1"/>
    <property type="molecule type" value="Genomic_DNA"/>
</dbReference>
<reference evidence="2 3" key="1">
    <citation type="submission" date="2020-08" db="EMBL/GenBank/DDBJ databases">
        <title>Sequencing the genomes of 1000 actinobacteria strains.</title>
        <authorList>
            <person name="Klenk H.-P."/>
        </authorList>
    </citation>
    <scope>NUCLEOTIDE SEQUENCE [LARGE SCALE GENOMIC DNA]</scope>
    <source>
        <strain evidence="2 3">DSM 45084</strain>
    </source>
</reference>
<keyword evidence="3" id="KW-1185">Reference proteome</keyword>
<dbReference type="AlphaFoldDB" id="A0A7W7WWW9"/>
<evidence type="ECO:0000313" key="2">
    <source>
        <dbReference type="EMBL" id="MBB4966526.1"/>
    </source>
</evidence>
<evidence type="ECO:0000256" key="1">
    <source>
        <dbReference type="SAM" id="SignalP"/>
    </source>
</evidence>
<proteinExistence type="predicted"/>
<dbReference type="Proteomes" id="UP000542674">
    <property type="component" value="Unassembled WGS sequence"/>
</dbReference>
<feature type="chain" id="PRO_5030527337" evidence="1">
    <location>
        <begin position="24"/>
        <end position="366"/>
    </location>
</feature>
<sequence length="366" mass="38513">MRKSVVVLVAAVAAFVLPGVAQAAPLAPAAPTAEVPFKIGVPAVTDSSCDQATPLCVKPLDRGQSSMSAQALRTLPAWCHEHAYDGWWASRTTSCRISAWRVLVTRPVNGVPRVVGSFDYNQFDLLQTDTNRTTWAQQVQIGIYAAWGDVAGLFVTGGAACSGACTVTSTTFPSQAVAPGYAPGGEATFRSEPAPGTQTRAISSLNYRFGKPGFTPSAPTVVTAPEVRCDRVEAGAGCVVAGLPPTVALSLSGPHSEVAAHVLGAQRTGIPGSPLTRSPLHRLTDTVLQDRNQAVACPANLPKPTGKACDAYPPSSTWEGAVTGRNNFSRKLVDERQEAAVTALLKSFSRDMRVLEGDAFYMLITY</sequence>
<comment type="caution">
    <text evidence="2">The sequence shown here is derived from an EMBL/GenBank/DDBJ whole genome shotgun (WGS) entry which is preliminary data.</text>
</comment>
<feature type="signal peptide" evidence="1">
    <location>
        <begin position="1"/>
        <end position="23"/>
    </location>
</feature>
<name>A0A7W7WWW9_9PSEU</name>
<dbReference type="RefSeq" id="WP_184670572.1">
    <property type="nucleotide sequence ID" value="NZ_BAABAI010000024.1"/>
</dbReference>
<keyword evidence="1" id="KW-0732">Signal</keyword>
<organism evidence="2 3">
    <name type="scientific">Saccharothrix violaceirubra</name>
    <dbReference type="NCBI Taxonomy" id="413306"/>
    <lineage>
        <taxon>Bacteria</taxon>
        <taxon>Bacillati</taxon>
        <taxon>Actinomycetota</taxon>
        <taxon>Actinomycetes</taxon>
        <taxon>Pseudonocardiales</taxon>
        <taxon>Pseudonocardiaceae</taxon>
        <taxon>Saccharothrix</taxon>
    </lineage>
</organism>
<evidence type="ECO:0000313" key="3">
    <source>
        <dbReference type="Proteomes" id="UP000542674"/>
    </source>
</evidence>